<dbReference type="InterPro" id="IPR051559">
    <property type="entry name" value="HIF_prolyl_hydroxylases"/>
</dbReference>
<dbReference type="GO" id="GO:0008198">
    <property type="term" value="F:ferrous iron binding"/>
    <property type="evidence" value="ECO:0007669"/>
    <property type="project" value="TreeGrafter"/>
</dbReference>
<evidence type="ECO:0000259" key="3">
    <source>
        <dbReference type="Pfam" id="PF13640"/>
    </source>
</evidence>
<feature type="compositionally biased region" description="Polar residues" evidence="2">
    <location>
        <begin position="95"/>
        <end position="104"/>
    </location>
</feature>
<organism evidence="4 5">
    <name type="scientific">Symbiochloris irregularis</name>
    <dbReference type="NCBI Taxonomy" id="706552"/>
    <lineage>
        <taxon>Eukaryota</taxon>
        <taxon>Viridiplantae</taxon>
        <taxon>Chlorophyta</taxon>
        <taxon>core chlorophytes</taxon>
        <taxon>Trebouxiophyceae</taxon>
        <taxon>Trebouxiales</taxon>
        <taxon>Trebouxiaceae</taxon>
        <taxon>Symbiochloris</taxon>
    </lineage>
</organism>
<feature type="domain" description="Prolyl 4-hydroxylase alpha subunit Fe(2+) 2OG dioxygenase" evidence="3">
    <location>
        <begin position="613"/>
        <end position="672"/>
    </location>
</feature>
<protein>
    <recommendedName>
        <fullName evidence="3">Prolyl 4-hydroxylase alpha subunit Fe(2+) 2OG dioxygenase domain-containing protein</fullName>
    </recommendedName>
</protein>
<dbReference type="PANTHER" id="PTHR12907">
    <property type="entry name" value="EGL NINE HOMOLOG-RELATED"/>
    <property type="match status" value="1"/>
</dbReference>
<dbReference type="PANTHER" id="PTHR12907:SF26">
    <property type="entry name" value="HIF PROLYL HYDROXYLASE, ISOFORM C"/>
    <property type="match status" value="1"/>
</dbReference>
<dbReference type="InterPro" id="IPR044862">
    <property type="entry name" value="Pro_4_hyd_alph_FE2OG_OXY"/>
</dbReference>
<dbReference type="AlphaFoldDB" id="A0AAW1NMB7"/>
<comment type="caution">
    <text evidence="4">The sequence shown here is derived from an EMBL/GenBank/DDBJ whole genome shotgun (WGS) entry which is preliminary data.</text>
</comment>
<reference evidence="4 5" key="1">
    <citation type="journal article" date="2024" name="Nat. Commun.">
        <title>Phylogenomics reveals the evolutionary origins of lichenization in chlorophyte algae.</title>
        <authorList>
            <person name="Puginier C."/>
            <person name="Libourel C."/>
            <person name="Otte J."/>
            <person name="Skaloud P."/>
            <person name="Haon M."/>
            <person name="Grisel S."/>
            <person name="Petersen M."/>
            <person name="Berrin J.G."/>
            <person name="Delaux P.M."/>
            <person name="Dal Grande F."/>
            <person name="Keller J."/>
        </authorList>
    </citation>
    <scope>NUCLEOTIDE SEQUENCE [LARGE SCALE GENOMIC DNA]</scope>
    <source>
        <strain evidence="4 5">SAG 2036</strain>
    </source>
</reference>
<accession>A0AAW1NMB7</accession>
<dbReference type="GO" id="GO:0031543">
    <property type="term" value="F:peptidyl-proline dioxygenase activity"/>
    <property type="evidence" value="ECO:0007669"/>
    <property type="project" value="TreeGrafter"/>
</dbReference>
<dbReference type="Proteomes" id="UP001465755">
    <property type="component" value="Unassembled WGS sequence"/>
</dbReference>
<gene>
    <name evidence="4" type="ORF">WJX73_000359</name>
</gene>
<dbReference type="GO" id="GO:0071456">
    <property type="term" value="P:cellular response to hypoxia"/>
    <property type="evidence" value="ECO:0007669"/>
    <property type="project" value="TreeGrafter"/>
</dbReference>
<dbReference type="Pfam" id="PF13640">
    <property type="entry name" value="2OG-FeII_Oxy_3"/>
    <property type="match status" value="1"/>
</dbReference>
<feature type="region of interest" description="Disordered" evidence="2">
    <location>
        <begin position="666"/>
        <end position="702"/>
    </location>
</feature>
<keyword evidence="5" id="KW-1185">Reference proteome</keyword>
<feature type="region of interest" description="Disordered" evidence="2">
    <location>
        <begin position="34"/>
        <end position="138"/>
    </location>
</feature>
<name>A0AAW1NMB7_9CHLO</name>
<dbReference type="Gene3D" id="2.60.120.620">
    <property type="entry name" value="q2cbj1_9rhob like domain"/>
    <property type="match status" value="1"/>
</dbReference>
<evidence type="ECO:0000256" key="1">
    <source>
        <dbReference type="ARBA" id="ARBA00022896"/>
    </source>
</evidence>
<feature type="compositionally biased region" description="Low complexity" evidence="2">
    <location>
        <begin position="360"/>
        <end position="369"/>
    </location>
</feature>
<evidence type="ECO:0000313" key="4">
    <source>
        <dbReference type="EMBL" id="KAK9786293.1"/>
    </source>
</evidence>
<dbReference type="EMBL" id="JALJOQ010000275">
    <property type="protein sequence ID" value="KAK9786293.1"/>
    <property type="molecule type" value="Genomic_DNA"/>
</dbReference>
<feature type="compositionally biased region" description="Basic and acidic residues" evidence="2">
    <location>
        <begin position="820"/>
        <end position="831"/>
    </location>
</feature>
<evidence type="ECO:0000256" key="2">
    <source>
        <dbReference type="SAM" id="MobiDB-lite"/>
    </source>
</evidence>
<evidence type="ECO:0000313" key="5">
    <source>
        <dbReference type="Proteomes" id="UP001465755"/>
    </source>
</evidence>
<feature type="compositionally biased region" description="Low complexity" evidence="2">
    <location>
        <begin position="793"/>
        <end position="816"/>
    </location>
</feature>
<feature type="region of interest" description="Disordered" evidence="2">
    <location>
        <begin position="360"/>
        <end position="383"/>
    </location>
</feature>
<feature type="region of interest" description="Disordered" evidence="2">
    <location>
        <begin position="724"/>
        <end position="831"/>
    </location>
</feature>
<proteinExistence type="predicted"/>
<feature type="compositionally biased region" description="Basic and acidic residues" evidence="2">
    <location>
        <begin position="370"/>
        <end position="383"/>
    </location>
</feature>
<keyword evidence="1" id="KW-0847">Vitamin C</keyword>
<sequence>MWLMHVQKAPHRSCRCKDVPQHLSVERRRLHICRAAEPPEQPSVPEDPSTPEKPQVPSEAVQAGLNPQQAEKWPPPPDSPIQEESATCLEPDSPQAAQQRCSTWSPPPHKIYKGNAGSPTSFPVFPPGQKPGQEPEPDDDDFEWVRVGPNAQILNPEEGPLEKRVSTSFLEGMLTDKVNLQETDWWFKEPEGGWDQGDKWMRAAKRVRTNMRQNARNAGPNRAELHELEIGAIYKGVITALWFYEGIQVDIGAQWDGMVAIPHQSWDTIRFDLVVGQEVYVEVFRTIDLPRCKFPLQLVLIMPDNLDHLLMDPMEYAFPFDLEGLNTPEEKAAATGLEWNSDSDRAYVVSDEEALAAREAQSMEAAAKAGQEEQEQRAQEQFKSKSISQLSKTGFAKDEFASKAAQHPVAITALVSGLSTLSSRIASLAADFGDRLRPGIAEGQEDAAFGAEEEGAEEQEEEEIVEMTEEQLLQELDKQEPAFRVCSRLFRPSPPELPTFKRLKLEHIEHLQQHGFVKLDSFLPPETAVRLRADTVALKRQGRLQEPQRVAPGFSQDIDRFAERTARGDHIMWLHPRRPPATLYTFAFLTTVLQEVQEDLSQLMKLRQATPEFQLSVYPPGGSQYVRHRDAFPDDGSDEHQRKVTAIVYANPNWSASDGGKLRLWLPKTQPHRDSPSAPQSPPAPRGPSSSDISTAYVPTANGHANGHLNGFANGHVSGLANGHVNGNGNGLQTGGSEDLVSEAPSTPRVAGASTVGPIDHTSDQASSKSDPQFHSELGRRSGSIASSVNVEALDGLGAPPDGADGSEDGAAAASSRPQEAMRGREVRVHERTEVTGAAGIIDLDAI</sequence>
<dbReference type="GO" id="GO:0031418">
    <property type="term" value="F:L-ascorbic acid binding"/>
    <property type="evidence" value="ECO:0007669"/>
    <property type="project" value="UniProtKB-KW"/>
</dbReference>